<dbReference type="CDD" id="cd05374">
    <property type="entry name" value="17beta-HSD-like_SDR_c"/>
    <property type="match status" value="1"/>
</dbReference>
<dbReference type="PRINTS" id="PR00081">
    <property type="entry name" value="GDHRDH"/>
</dbReference>
<evidence type="ECO:0000313" key="4">
    <source>
        <dbReference type="EMBL" id="MBD2534184.1"/>
    </source>
</evidence>
<keyword evidence="5" id="KW-1185">Reference proteome</keyword>
<gene>
    <name evidence="4" type="ORF">H6G97_33505</name>
</gene>
<dbReference type="InterPro" id="IPR002347">
    <property type="entry name" value="SDR_fam"/>
</dbReference>
<dbReference type="InterPro" id="IPR051911">
    <property type="entry name" value="SDR_oxidoreductase"/>
</dbReference>
<protein>
    <submittedName>
        <fullName evidence="4">SDR family oxidoreductase</fullName>
    </submittedName>
</protein>
<dbReference type="SUPFAM" id="SSF51735">
    <property type="entry name" value="NAD(P)-binding Rossmann-fold domains"/>
    <property type="match status" value="1"/>
</dbReference>
<dbReference type="Proteomes" id="UP000623440">
    <property type="component" value="Unassembled WGS sequence"/>
</dbReference>
<evidence type="ECO:0000256" key="2">
    <source>
        <dbReference type="ARBA" id="ARBA00023002"/>
    </source>
</evidence>
<dbReference type="InterPro" id="IPR036291">
    <property type="entry name" value="NAD(P)-bd_dom_sf"/>
</dbReference>
<dbReference type="Pfam" id="PF00106">
    <property type="entry name" value="adh_short"/>
    <property type="match status" value="1"/>
</dbReference>
<dbReference type="EMBL" id="JACJSI010000140">
    <property type="protein sequence ID" value="MBD2534184.1"/>
    <property type="molecule type" value="Genomic_DNA"/>
</dbReference>
<dbReference type="InterPro" id="IPR020904">
    <property type="entry name" value="Sc_DH/Rdtase_CS"/>
</dbReference>
<evidence type="ECO:0000256" key="3">
    <source>
        <dbReference type="RuleBase" id="RU000363"/>
    </source>
</evidence>
<name>A0ABR8DY63_9NOSO</name>
<dbReference type="PANTHER" id="PTHR43976">
    <property type="entry name" value="SHORT CHAIN DEHYDROGENASE"/>
    <property type="match status" value="1"/>
</dbReference>
<evidence type="ECO:0000256" key="1">
    <source>
        <dbReference type="ARBA" id="ARBA00006484"/>
    </source>
</evidence>
<keyword evidence="2" id="KW-0560">Oxidoreductase</keyword>
<reference evidence="4 5" key="1">
    <citation type="journal article" date="2020" name="ISME J.">
        <title>Comparative genomics reveals insights into cyanobacterial evolution and habitat adaptation.</title>
        <authorList>
            <person name="Chen M.Y."/>
            <person name="Teng W.K."/>
            <person name="Zhao L."/>
            <person name="Hu C.X."/>
            <person name="Zhou Y.K."/>
            <person name="Han B.P."/>
            <person name="Song L.R."/>
            <person name="Shu W.S."/>
        </authorList>
    </citation>
    <scope>NUCLEOTIDE SEQUENCE [LARGE SCALE GENOMIC DNA]</scope>
    <source>
        <strain evidence="4 5">FACHB-838</strain>
    </source>
</reference>
<dbReference type="PROSITE" id="PS00061">
    <property type="entry name" value="ADH_SHORT"/>
    <property type="match status" value="1"/>
</dbReference>
<organism evidence="4 5">
    <name type="scientific">Nostoc flagelliforme FACHB-838</name>
    <dbReference type="NCBI Taxonomy" id="2692904"/>
    <lineage>
        <taxon>Bacteria</taxon>
        <taxon>Bacillati</taxon>
        <taxon>Cyanobacteriota</taxon>
        <taxon>Cyanophyceae</taxon>
        <taxon>Nostocales</taxon>
        <taxon>Nostocaceae</taxon>
        <taxon>Nostoc</taxon>
    </lineage>
</organism>
<comment type="caution">
    <text evidence="4">The sequence shown here is derived from an EMBL/GenBank/DDBJ whole genome shotgun (WGS) entry which is preliminary data.</text>
</comment>
<evidence type="ECO:0000313" key="5">
    <source>
        <dbReference type="Proteomes" id="UP000623440"/>
    </source>
</evidence>
<accession>A0ABR8DY63</accession>
<dbReference type="Gene3D" id="3.40.50.720">
    <property type="entry name" value="NAD(P)-binding Rossmann-like Domain"/>
    <property type="match status" value="1"/>
</dbReference>
<dbReference type="PANTHER" id="PTHR43976:SF16">
    <property type="entry name" value="SHORT-CHAIN DEHYDROGENASE_REDUCTASE FAMILY PROTEIN"/>
    <property type="match status" value="1"/>
</dbReference>
<dbReference type="PRINTS" id="PR00080">
    <property type="entry name" value="SDRFAMILY"/>
</dbReference>
<comment type="similarity">
    <text evidence="1 3">Belongs to the short-chain dehydrogenases/reductases (SDR) family.</text>
</comment>
<sequence>MTKTILITGASSGLGKATARFFTHEGWNVVATMRRPEEERELVQLPNVLVTWLDVQDRISITTAIEAAIARFGKIDALVNNAGFGLFGLFEATPREKVVEQFNINVFGAMDVMRAILPHFRQNKGGLLLNISSGAGVFTLPMLSLYCASKFALEGFIEALSYELASQNIVVKLIEPGGIANTKFEQRSGAEAVHNATIPDYDHFVTYTNAVFEGLREVRQATEEDVAKVIYQAATDGTDCLRYVATEDIKPMVKARRETSEDEYIAFMRTRFGVKVQPGYTV</sequence>
<proteinExistence type="inferred from homology"/>